<proteinExistence type="predicted"/>
<name>A0A4C1Z6U3_EUMVA</name>
<sequence>MDKPRKPTNIIKQKWSESSTSLRSRHIVDLALSQPDQASRSPVPARIPSPAIPGRPSPQPSTSSSTLSSQFKRSKTLRRPVACSSAVYRHFEKPTPKIPMLTSICENVQKVVYVIEIEDTERDTTSQVSNLVAPVWASTIRPANTYQVITFPDVHVSAGEDISSSSRTFRVSSPTKTLLNPESESSYDDSELSHDDDAEHRVTSAKKEIQQDLSDDEELPSQVAASVRLMEAAMDVDLKKFLSGNVKKRNNNEEKVDDCDEKAEAGRNRARSRGQKRRCESEKLMSNPPATSGTAPNPNITAKAERFDSLRTIRLTRKNKPEDVKKMKKNCEKGTIIARRSGDVKV</sequence>
<organism evidence="2 3">
    <name type="scientific">Eumeta variegata</name>
    <name type="common">Bagworm moth</name>
    <name type="synonym">Eumeta japonica</name>
    <dbReference type="NCBI Taxonomy" id="151549"/>
    <lineage>
        <taxon>Eukaryota</taxon>
        <taxon>Metazoa</taxon>
        <taxon>Ecdysozoa</taxon>
        <taxon>Arthropoda</taxon>
        <taxon>Hexapoda</taxon>
        <taxon>Insecta</taxon>
        <taxon>Pterygota</taxon>
        <taxon>Neoptera</taxon>
        <taxon>Endopterygota</taxon>
        <taxon>Lepidoptera</taxon>
        <taxon>Glossata</taxon>
        <taxon>Ditrysia</taxon>
        <taxon>Tineoidea</taxon>
        <taxon>Psychidae</taxon>
        <taxon>Oiketicinae</taxon>
        <taxon>Eumeta</taxon>
    </lineage>
</organism>
<reference evidence="2 3" key="1">
    <citation type="journal article" date="2019" name="Commun. Biol.">
        <title>The bagworm genome reveals a unique fibroin gene that provides high tensile strength.</title>
        <authorList>
            <person name="Kono N."/>
            <person name="Nakamura H."/>
            <person name="Ohtoshi R."/>
            <person name="Tomita M."/>
            <person name="Numata K."/>
            <person name="Arakawa K."/>
        </authorList>
    </citation>
    <scope>NUCLEOTIDE SEQUENCE [LARGE SCALE GENOMIC DNA]</scope>
</reference>
<feature type="region of interest" description="Disordered" evidence="1">
    <location>
        <begin position="162"/>
        <end position="220"/>
    </location>
</feature>
<keyword evidence="3" id="KW-1185">Reference proteome</keyword>
<feature type="compositionally biased region" description="Basic and acidic residues" evidence="1">
    <location>
        <begin position="191"/>
        <end position="210"/>
    </location>
</feature>
<feature type="compositionally biased region" description="Pro residues" evidence="1">
    <location>
        <begin position="45"/>
        <end position="59"/>
    </location>
</feature>
<feature type="region of interest" description="Disordered" evidence="1">
    <location>
        <begin position="1"/>
        <end position="76"/>
    </location>
</feature>
<feature type="region of interest" description="Disordered" evidence="1">
    <location>
        <begin position="251"/>
        <end position="306"/>
    </location>
</feature>
<accession>A0A4C1Z6U3</accession>
<feature type="compositionally biased region" description="Low complexity" evidence="1">
    <location>
        <begin position="60"/>
        <end position="70"/>
    </location>
</feature>
<evidence type="ECO:0000256" key="1">
    <source>
        <dbReference type="SAM" id="MobiDB-lite"/>
    </source>
</evidence>
<feature type="compositionally biased region" description="Low complexity" evidence="1">
    <location>
        <begin position="163"/>
        <end position="173"/>
    </location>
</feature>
<dbReference type="EMBL" id="BGZK01001628">
    <property type="protein sequence ID" value="GBP83598.1"/>
    <property type="molecule type" value="Genomic_DNA"/>
</dbReference>
<feature type="compositionally biased region" description="Polar residues" evidence="1">
    <location>
        <begin position="288"/>
        <end position="300"/>
    </location>
</feature>
<dbReference type="Proteomes" id="UP000299102">
    <property type="component" value="Unassembled WGS sequence"/>
</dbReference>
<evidence type="ECO:0000313" key="3">
    <source>
        <dbReference type="Proteomes" id="UP000299102"/>
    </source>
</evidence>
<evidence type="ECO:0000313" key="2">
    <source>
        <dbReference type="EMBL" id="GBP83598.1"/>
    </source>
</evidence>
<comment type="caution">
    <text evidence="2">The sequence shown here is derived from an EMBL/GenBank/DDBJ whole genome shotgun (WGS) entry which is preliminary data.</text>
</comment>
<dbReference type="AlphaFoldDB" id="A0A4C1Z6U3"/>
<protein>
    <submittedName>
        <fullName evidence="2">Uncharacterized protein</fullName>
    </submittedName>
</protein>
<gene>
    <name evidence="2" type="ORF">EVAR_49089_1</name>
</gene>